<dbReference type="PANTHER" id="PTHR30175">
    <property type="entry name" value="PHOSPHOTRANSFERASE SYSTEM TRANSPORT PROTEIN"/>
    <property type="match status" value="1"/>
</dbReference>
<feature type="domain" description="PTS EIIA type-1" evidence="13">
    <location>
        <begin position="537"/>
        <end position="641"/>
    </location>
</feature>
<keyword evidence="17" id="KW-1185">Reference proteome</keyword>
<dbReference type="InterPro" id="IPR050558">
    <property type="entry name" value="PTS_Sugar-Specific_Components"/>
</dbReference>
<evidence type="ECO:0000256" key="3">
    <source>
        <dbReference type="ARBA" id="ARBA00022475"/>
    </source>
</evidence>
<reference evidence="16 17" key="1">
    <citation type="journal article" date="2015" name="Genome Announc.">
        <title>Expanding the biotechnology potential of lactobacilli through comparative genomics of 213 strains and associated genera.</title>
        <authorList>
            <person name="Sun Z."/>
            <person name="Harris H.M."/>
            <person name="McCann A."/>
            <person name="Guo C."/>
            <person name="Argimon S."/>
            <person name="Zhang W."/>
            <person name="Yang X."/>
            <person name="Jeffery I.B."/>
            <person name="Cooney J.C."/>
            <person name="Kagawa T.F."/>
            <person name="Liu W."/>
            <person name="Song Y."/>
            <person name="Salvetti E."/>
            <person name="Wrobel A."/>
            <person name="Rasinkangas P."/>
            <person name="Parkhill J."/>
            <person name="Rea M.C."/>
            <person name="O'Sullivan O."/>
            <person name="Ritari J."/>
            <person name="Douillard F.P."/>
            <person name="Paul Ross R."/>
            <person name="Yang R."/>
            <person name="Briner A.E."/>
            <person name="Felis G.E."/>
            <person name="de Vos W.M."/>
            <person name="Barrangou R."/>
            <person name="Klaenhammer T.R."/>
            <person name="Caufield P.W."/>
            <person name="Cui Y."/>
            <person name="Zhang H."/>
            <person name="O'Toole P.W."/>
        </authorList>
    </citation>
    <scope>NUCLEOTIDE SEQUENCE [LARGE SCALE GENOMIC DNA]</scope>
    <source>
        <strain evidence="16 17">DSM 13343</strain>
    </source>
</reference>
<feature type="transmembrane region" description="Helical" evidence="12">
    <location>
        <begin position="412"/>
        <end position="435"/>
    </location>
</feature>
<comment type="caution">
    <text evidence="16">The sequence shown here is derived from an EMBL/GenBank/DDBJ whole genome shotgun (WGS) entry which is preliminary data.</text>
</comment>
<dbReference type="InterPro" id="IPR003352">
    <property type="entry name" value="PTS_EIIC"/>
</dbReference>
<dbReference type="InterPro" id="IPR001127">
    <property type="entry name" value="PTS_EIIA_1_perm"/>
</dbReference>
<evidence type="ECO:0000313" key="17">
    <source>
        <dbReference type="Proteomes" id="UP000051790"/>
    </source>
</evidence>
<keyword evidence="9 12" id="KW-1133">Transmembrane helix</keyword>
<dbReference type="SUPFAM" id="SSF55604">
    <property type="entry name" value="Glucose permease domain IIB"/>
    <property type="match status" value="1"/>
</dbReference>
<name>A0A0R1R6V9_9LACO</name>
<keyword evidence="4" id="KW-0762">Sugar transport</keyword>
<evidence type="ECO:0000259" key="13">
    <source>
        <dbReference type="PROSITE" id="PS51093"/>
    </source>
</evidence>
<feature type="domain" description="PTS EIIC type-1" evidence="15">
    <location>
        <begin position="135"/>
        <end position="490"/>
    </location>
</feature>
<dbReference type="Gene3D" id="2.70.70.10">
    <property type="entry name" value="Glucose Permease (Domain IIA)"/>
    <property type="match status" value="1"/>
</dbReference>
<dbReference type="GO" id="GO:0009401">
    <property type="term" value="P:phosphoenolpyruvate-dependent sugar phosphotransferase system"/>
    <property type="evidence" value="ECO:0007669"/>
    <property type="project" value="UniProtKB-KW"/>
</dbReference>
<dbReference type="Pfam" id="PF00367">
    <property type="entry name" value="PTS_EIIB"/>
    <property type="match status" value="1"/>
</dbReference>
<feature type="transmembrane region" description="Helical" evidence="12">
    <location>
        <begin position="353"/>
        <end position="373"/>
    </location>
</feature>
<dbReference type="GO" id="GO:0016301">
    <property type="term" value="F:kinase activity"/>
    <property type="evidence" value="ECO:0007669"/>
    <property type="project" value="UniProtKB-KW"/>
</dbReference>
<dbReference type="GO" id="GO:0090588">
    <property type="term" value="F:protein-phosphocysteine-N-acetylmuramate phosphotransferase system transporter activity"/>
    <property type="evidence" value="ECO:0007669"/>
    <property type="project" value="TreeGrafter"/>
</dbReference>
<evidence type="ECO:0000256" key="12">
    <source>
        <dbReference type="SAM" id="Phobius"/>
    </source>
</evidence>
<dbReference type="PROSITE" id="PS00371">
    <property type="entry name" value="PTS_EIIA_TYPE_1_HIS"/>
    <property type="match status" value="1"/>
</dbReference>
<keyword evidence="10 12" id="KW-0472">Membrane</keyword>
<gene>
    <name evidence="16" type="ORF">FD01_GL002400</name>
</gene>
<feature type="transmembrane region" description="Helical" evidence="12">
    <location>
        <begin position="140"/>
        <end position="162"/>
    </location>
</feature>
<evidence type="ECO:0000313" key="16">
    <source>
        <dbReference type="EMBL" id="KRL52425.1"/>
    </source>
</evidence>
<dbReference type="RefSeq" id="WP_082611657.1">
    <property type="nucleotide sequence ID" value="NZ_AZEU01000038.1"/>
</dbReference>
<feature type="domain" description="PTS EIIB type-1" evidence="14">
    <location>
        <begin position="7"/>
        <end position="89"/>
    </location>
</feature>
<evidence type="ECO:0000256" key="1">
    <source>
        <dbReference type="ARBA" id="ARBA00004651"/>
    </source>
</evidence>
<dbReference type="SUPFAM" id="SSF51261">
    <property type="entry name" value="Duplicated hybrid motif"/>
    <property type="match status" value="1"/>
</dbReference>
<dbReference type="Gene3D" id="3.30.1360.60">
    <property type="entry name" value="Glucose permease domain IIB"/>
    <property type="match status" value="1"/>
</dbReference>
<evidence type="ECO:0000256" key="6">
    <source>
        <dbReference type="ARBA" id="ARBA00022683"/>
    </source>
</evidence>
<dbReference type="Pfam" id="PF00358">
    <property type="entry name" value="PTS_EIIA_1"/>
    <property type="match status" value="1"/>
</dbReference>
<dbReference type="NCBIfam" id="TIGR00830">
    <property type="entry name" value="PTBA"/>
    <property type="match status" value="1"/>
</dbReference>
<dbReference type="InterPro" id="IPR013013">
    <property type="entry name" value="PTS_EIIC_1"/>
</dbReference>
<evidence type="ECO:0000256" key="5">
    <source>
        <dbReference type="ARBA" id="ARBA00022679"/>
    </source>
</evidence>
<keyword evidence="7 12" id="KW-0812">Transmembrane</keyword>
<accession>A0A0R1R6V9</accession>
<dbReference type="PROSITE" id="PS51098">
    <property type="entry name" value="PTS_EIIB_TYPE_1"/>
    <property type="match status" value="1"/>
</dbReference>
<evidence type="ECO:0000256" key="8">
    <source>
        <dbReference type="ARBA" id="ARBA00022777"/>
    </source>
</evidence>
<feature type="active site" description="Phosphocysteine intermediate; for EIIB activity" evidence="11">
    <location>
        <position position="29"/>
    </location>
</feature>
<keyword evidence="2" id="KW-0813">Transport</keyword>
<proteinExistence type="predicted"/>
<dbReference type="Proteomes" id="UP000051790">
    <property type="component" value="Unassembled WGS sequence"/>
</dbReference>
<organism evidence="16 17">
    <name type="scientific">Lacticaseibacillus manihotivorans DSM 13343 = JCM 12514</name>
    <dbReference type="NCBI Taxonomy" id="1423769"/>
    <lineage>
        <taxon>Bacteria</taxon>
        <taxon>Bacillati</taxon>
        <taxon>Bacillota</taxon>
        <taxon>Bacilli</taxon>
        <taxon>Lactobacillales</taxon>
        <taxon>Lactobacillaceae</taxon>
        <taxon>Lacticaseibacillus</taxon>
    </lineage>
</organism>
<evidence type="ECO:0000256" key="2">
    <source>
        <dbReference type="ARBA" id="ARBA00022448"/>
    </source>
</evidence>
<dbReference type="PROSITE" id="PS01035">
    <property type="entry name" value="PTS_EIIB_TYPE_1_CYS"/>
    <property type="match status" value="1"/>
</dbReference>
<evidence type="ECO:0000256" key="11">
    <source>
        <dbReference type="PROSITE-ProRule" id="PRU00421"/>
    </source>
</evidence>
<keyword evidence="6" id="KW-0598">Phosphotransferase system</keyword>
<dbReference type="GO" id="GO:0008982">
    <property type="term" value="F:protein-N(PI)-phosphohistidine-sugar phosphotransferase activity"/>
    <property type="evidence" value="ECO:0007669"/>
    <property type="project" value="InterPro"/>
</dbReference>
<keyword evidence="3" id="KW-1003">Cell membrane</keyword>
<dbReference type="AlphaFoldDB" id="A0A0R1R6V9"/>
<dbReference type="OrthoDB" id="9769191at2"/>
<dbReference type="InterPro" id="IPR001996">
    <property type="entry name" value="PTS_IIB_1"/>
</dbReference>
<feature type="transmembrane region" description="Helical" evidence="12">
    <location>
        <begin position="210"/>
        <end position="233"/>
    </location>
</feature>
<evidence type="ECO:0000256" key="9">
    <source>
        <dbReference type="ARBA" id="ARBA00022989"/>
    </source>
</evidence>
<dbReference type="InterPro" id="IPR036878">
    <property type="entry name" value="Glu_permease_IIB"/>
</dbReference>
<dbReference type="CDD" id="cd00212">
    <property type="entry name" value="PTS_IIB_glc"/>
    <property type="match status" value="1"/>
</dbReference>
<feature type="transmembrane region" description="Helical" evidence="12">
    <location>
        <begin position="174"/>
        <end position="198"/>
    </location>
</feature>
<comment type="subcellular location">
    <subcellularLocation>
        <location evidence="1">Cell membrane</location>
        <topology evidence="1">Multi-pass membrane protein</topology>
    </subcellularLocation>
</comment>
<evidence type="ECO:0000256" key="10">
    <source>
        <dbReference type="ARBA" id="ARBA00023136"/>
    </source>
</evidence>
<evidence type="ECO:0000259" key="14">
    <source>
        <dbReference type="PROSITE" id="PS51098"/>
    </source>
</evidence>
<dbReference type="EMBL" id="AZEU01000038">
    <property type="protein sequence ID" value="KRL52425.1"/>
    <property type="molecule type" value="Genomic_DNA"/>
</dbReference>
<sequence>MAEDKYKIIGDGIYAQVGGPENIAKLIHCMTRVRMTIKDDSQVDLEGLKKVPGVLGVAQEDTLQVILGPGVVNKVAQSMVDEVGVDLGEPFPTQATVASTSDYQSGKAAVEAKAKQVHDAHKASQKQTWWRAALKHISSIFIPLIPAFVGAGLISGIAGVLSNLQAAGTIGASWATLILTMKVINGGLFTYLNIYVGINAAREFKATPGLGGIIAGLIYLPGVVAPAALPNIFTGKDLVAGSGGIIGVLFAVWIMSYVERWFHNHIPDSVDIIFSPFFTLLIMGIFTIFLVMPAAGWVSNSLVGAINWVLNVGGAFSGFVLGLVFLPMVMLGLHQILTPIHLEMIKDLGMTPLLPILAMAGAGQVGAAIALWIRCRKNKQLTNMIKGALPVGILGVGEPLIYGVSLTLGRPFITACVGGGVGGAVIGAIGGIGATSIGPSGVALIPLIHGGFGNAMGYVFGLLAAYAGGFVATYFFGVPKDAMLAKDESGVLLETATATVAAPSVDEIMTAAPTAGAKTALVATASGDLQQISAVHDNAFSQKMLGDGFAIEPTMETVVSPVDGTIISVADTMHAITIKADSGLELLIHLGIDTVELKGEPFSMDVKAGKHVVAGQQLGLMDTQKIKAAGKDPVVITVVTNMDAVASFGTFADGNIEEGKHVLDVVNK</sequence>
<evidence type="ECO:0000256" key="4">
    <source>
        <dbReference type="ARBA" id="ARBA00022597"/>
    </source>
</evidence>
<keyword evidence="8" id="KW-0418">Kinase</keyword>
<dbReference type="PANTHER" id="PTHR30175:SF3">
    <property type="entry name" value="PTS SYSTEM N-ACETYLMURAMIC ACID-SPECIFIC EIIBC COMPONENT"/>
    <property type="match status" value="1"/>
</dbReference>
<dbReference type="InterPro" id="IPR011055">
    <property type="entry name" value="Dup_hybrid_motif"/>
</dbReference>
<feature type="transmembrane region" description="Helical" evidence="12">
    <location>
        <begin position="385"/>
        <end position="405"/>
    </location>
</feature>
<dbReference type="Pfam" id="PF02378">
    <property type="entry name" value="PTS_EIIC"/>
    <property type="match status" value="1"/>
</dbReference>
<keyword evidence="5" id="KW-0808">Transferase</keyword>
<feature type="transmembrane region" description="Helical" evidence="12">
    <location>
        <begin position="312"/>
        <end position="333"/>
    </location>
</feature>
<dbReference type="GO" id="GO:0005886">
    <property type="term" value="C:plasma membrane"/>
    <property type="evidence" value="ECO:0007669"/>
    <property type="project" value="UniProtKB-SubCell"/>
</dbReference>
<feature type="transmembrane region" description="Helical" evidence="12">
    <location>
        <begin position="239"/>
        <end position="258"/>
    </location>
</feature>
<feature type="transmembrane region" description="Helical" evidence="12">
    <location>
        <begin position="270"/>
        <end position="292"/>
    </location>
</feature>
<dbReference type="InterPro" id="IPR018113">
    <property type="entry name" value="PTrfase_EIIB_Cys"/>
</dbReference>
<dbReference type="PATRIC" id="fig|1423769.4.peg.2588"/>
<dbReference type="FunFam" id="2.70.70.10:FF:000001">
    <property type="entry name" value="PTS system glucose-specific IIA component"/>
    <property type="match status" value="1"/>
</dbReference>
<protein>
    <submittedName>
        <fullName evidence="16">PTS system sucrose-specific transporter subunit IIABC</fullName>
    </submittedName>
</protein>
<evidence type="ECO:0000259" key="15">
    <source>
        <dbReference type="PROSITE" id="PS51103"/>
    </source>
</evidence>
<dbReference type="PROSITE" id="PS51093">
    <property type="entry name" value="PTS_EIIA_TYPE_1"/>
    <property type="match status" value="1"/>
</dbReference>
<feature type="transmembrane region" description="Helical" evidence="12">
    <location>
        <begin position="455"/>
        <end position="476"/>
    </location>
</feature>
<dbReference type="PROSITE" id="PS51103">
    <property type="entry name" value="PTS_EIIC_TYPE_1"/>
    <property type="match status" value="1"/>
</dbReference>
<evidence type="ECO:0000256" key="7">
    <source>
        <dbReference type="ARBA" id="ARBA00022692"/>
    </source>
</evidence>